<evidence type="ECO:0000313" key="9">
    <source>
        <dbReference type="EMBL" id="GGH10078.1"/>
    </source>
</evidence>
<evidence type="ECO:0008006" key="11">
    <source>
        <dbReference type="Google" id="ProtNLM"/>
    </source>
</evidence>
<evidence type="ECO:0000259" key="7">
    <source>
        <dbReference type="Pfam" id="PF01935"/>
    </source>
</evidence>
<dbReference type="InterPro" id="IPR027417">
    <property type="entry name" value="P-loop_NTPase"/>
</dbReference>
<evidence type="ECO:0000256" key="5">
    <source>
        <dbReference type="ARBA" id="ARBA00023125"/>
    </source>
</evidence>
<keyword evidence="4" id="KW-0067">ATP-binding</keyword>
<keyword evidence="5" id="KW-0238">DNA-binding</keyword>
<evidence type="ECO:0000256" key="2">
    <source>
        <dbReference type="ARBA" id="ARBA00022801"/>
    </source>
</evidence>
<keyword evidence="2" id="KW-0378">Hydrolase</keyword>
<dbReference type="Pfam" id="PF01935">
    <property type="entry name" value="DUF87"/>
    <property type="match status" value="1"/>
</dbReference>
<dbReference type="Proteomes" id="UP000659344">
    <property type="component" value="Unassembled WGS sequence"/>
</dbReference>
<proteinExistence type="predicted"/>
<comment type="caution">
    <text evidence="9">The sequence shown here is derived from an EMBL/GenBank/DDBJ whole genome shotgun (WGS) entry which is preliminary data.</text>
</comment>
<dbReference type="SUPFAM" id="SSF52540">
    <property type="entry name" value="P-loop containing nucleoside triphosphate hydrolases"/>
    <property type="match status" value="1"/>
</dbReference>
<evidence type="ECO:0000256" key="6">
    <source>
        <dbReference type="ARBA" id="ARBA00023235"/>
    </source>
</evidence>
<dbReference type="Gene3D" id="3.40.50.300">
    <property type="entry name" value="P-loop containing nucleotide triphosphate hydrolases"/>
    <property type="match status" value="2"/>
</dbReference>
<sequence length="600" mass="68433">MKMQNSIGVVNKVFANRIVIEVPDTTKINNNFLGDIYICDGINTIVTIHKSKEYKFIYQLSSLYEMEKPFDNNDEISKFSGKAFFEAVPLGEIYEGKFEFGLSMFPMIGSDVFLTINHDINLIFQPENSDFCISLGYLATQNSFSPRISIDKFLTHHTSILGNTGSGKSTTVRKLLNEVNYAATQVGVNINNANFVVFDVHGEYGNISNSVSNKVDVIEELSIPLDTLTVDDWVNLVQPSSAVQYPILLNGLRWTNLIENTADLHSWIKVYCALELYDNIQTEPVSKRTKIMGLLRDINNTNISTVLAHYNPQYANFQGSHENAFKETLKEYIKEKSSFEYEDCKEQISLLLESAEYSITKLKNLEIGMDMTFLVEESKGNSQVRSYCSTLMTRISNLIATYSKSIFDDDSTKISNFCNMIDFNKGFTILNFSSMDDSDLLFFSGYLLRFVFKKQKEKRTADGEKKLFHFIFDEAHKYISEKDEENIKSTKIFEQIAKEGRKFGVFMILASQRPGEISKTVLSQCNNFILHRIRNNVDLDQMRKSIPYLNDSQLTRISFLRTGSALLVGEAFSIPMEIIIDGKEYGEVTKSYLPSEIWSQ</sequence>
<keyword evidence="6" id="KW-0413">Isomerase</keyword>
<reference evidence="10" key="1">
    <citation type="journal article" date="2019" name="Int. J. Syst. Evol. Microbiol.">
        <title>The Global Catalogue of Microorganisms (GCM) 10K type strain sequencing project: providing services to taxonomists for standard genome sequencing and annotation.</title>
        <authorList>
            <consortium name="The Broad Institute Genomics Platform"/>
            <consortium name="The Broad Institute Genome Sequencing Center for Infectious Disease"/>
            <person name="Wu L."/>
            <person name="Ma J."/>
        </authorList>
    </citation>
    <scope>NUCLEOTIDE SEQUENCE [LARGE SCALE GENOMIC DNA]</scope>
    <source>
        <strain evidence="10">CGMCC 1.12769</strain>
    </source>
</reference>
<dbReference type="RefSeq" id="WP_188534840.1">
    <property type="nucleotide sequence ID" value="NZ_BMFT01000001.1"/>
</dbReference>
<dbReference type="InterPro" id="IPR002789">
    <property type="entry name" value="HerA_central"/>
</dbReference>
<keyword evidence="3" id="KW-0347">Helicase</keyword>
<dbReference type="EMBL" id="BMFT01000001">
    <property type="protein sequence ID" value="GGH10078.1"/>
    <property type="molecule type" value="Genomic_DNA"/>
</dbReference>
<keyword evidence="1" id="KW-0547">Nucleotide-binding</keyword>
<dbReference type="InterPro" id="IPR008571">
    <property type="entry name" value="HerA-like"/>
</dbReference>
<organism evidence="9 10">
    <name type="scientific">Paenibacillus segetis</name>
    <dbReference type="NCBI Taxonomy" id="1325360"/>
    <lineage>
        <taxon>Bacteria</taxon>
        <taxon>Bacillati</taxon>
        <taxon>Bacillota</taxon>
        <taxon>Bacilli</taxon>
        <taxon>Bacillales</taxon>
        <taxon>Paenibacillaceae</taxon>
        <taxon>Paenibacillus</taxon>
    </lineage>
</organism>
<dbReference type="PANTHER" id="PTHR42957:SF1">
    <property type="entry name" value="HELICASE MJ1565-RELATED"/>
    <property type="match status" value="1"/>
</dbReference>
<name>A0ABQ1Y341_9BACL</name>
<evidence type="ECO:0000256" key="4">
    <source>
        <dbReference type="ARBA" id="ARBA00022840"/>
    </source>
</evidence>
<protein>
    <recommendedName>
        <fullName evidence="11">Helicase HerA central domain-containing protein</fullName>
    </recommendedName>
</protein>
<keyword evidence="10" id="KW-1185">Reference proteome</keyword>
<evidence type="ECO:0000313" key="10">
    <source>
        <dbReference type="Proteomes" id="UP000659344"/>
    </source>
</evidence>
<evidence type="ECO:0000256" key="1">
    <source>
        <dbReference type="ARBA" id="ARBA00022741"/>
    </source>
</evidence>
<evidence type="ECO:0000259" key="8">
    <source>
        <dbReference type="Pfam" id="PF05872"/>
    </source>
</evidence>
<evidence type="ECO:0000256" key="3">
    <source>
        <dbReference type="ARBA" id="ARBA00022806"/>
    </source>
</evidence>
<gene>
    <name evidence="9" type="ORF">GCM10008013_01350</name>
</gene>
<feature type="domain" description="Helicase HerA central" evidence="7">
    <location>
        <begin position="134"/>
        <end position="253"/>
    </location>
</feature>
<dbReference type="Pfam" id="PF05872">
    <property type="entry name" value="HerA_C"/>
    <property type="match status" value="1"/>
</dbReference>
<dbReference type="InterPro" id="IPR033186">
    <property type="entry name" value="HerA_C"/>
</dbReference>
<feature type="domain" description="Helicase HerA-like C-terminal" evidence="8">
    <location>
        <begin position="451"/>
        <end position="540"/>
    </location>
</feature>
<accession>A0ABQ1Y341</accession>
<dbReference type="PANTHER" id="PTHR42957">
    <property type="entry name" value="HELICASE MJ1565-RELATED"/>
    <property type="match status" value="1"/>
</dbReference>